<proteinExistence type="predicted"/>
<protein>
    <submittedName>
        <fullName evidence="1">Uncharacterized protein</fullName>
    </submittedName>
</protein>
<organism evidence="1 2">
    <name type="scientific">Candidatus Clostridium helianthi</name>
    <dbReference type="NCBI Taxonomy" id="3381660"/>
    <lineage>
        <taxon>Bacteria</taxon>
        <taxon>Bacillati</taxon>
        <taxon>Bacillota</taxon>
        <taxon>Clostridia</taxon>
        <taxon>Eubacteriales</taxon>
        <taxon>Clostridiaceae</taxon>
        <taxon>Clostridium</taxon>
    </lineage>
</organism>
<name>A0ABW8S2Q8_9CLOT</name>
<evidence type="ECO:0000313" key="1">
    <source>
        <dbReference type="EMBL" id="MFL0164530.1"/>
    </source>
</evidence>
<sequence>MMGFKKLIEKKQENKTKLEITLEYVSGSKRATETFKAYALLGKWIALNFKRIRIIGIKVNGDY</sequence>
<keyword evidence="2" id="KW-1185">Reference proteome</keyword>
<accession>A0ABW8S2Q8</accession>
<gene>
    <name evidence="1" type="ORF">ACJDTP_05525</name>
</gene>
<reference evidence="1 2" key="1">
    <citation type="submission" date="2024-11" db="EMBL/GenBank/DDBJ databases">
        <authorList>
            <person name="Heng Y.C."/>
            <person name="Lim A.C.H."/>
            <person name="Lee J.K.Y."/>
            <person name="Kittelmann S."/>
        </authorList>
    </citation>
    <scope>NUCLEOTIDE SEQUENCE [LARGE SCALE GENOMIC DNA]</scope>
    <source>
        <strain evidence="1 2">WILCCON 0112</strain>
    </source>
</reference>
<evidence type="ECO:0000313" key="2">
    <source>
        <dbReference type="Proteomes" id="UP001623600"/>
    </source>
</evidence>
<dbReference type="RefSeq" id="WP_406760701.1">
    <property type="nucleotide sequence ID" value="NZ_JBJIAB010000005.1"/>
</dbReference>
<dbReference type="Proteomes" id="UP001623600">
    <property type="component" value="Unassembled WGS sequence"/>
</dbReference>
<comment type="caution">
    <text evidence="1">The sequence shown here is derived from an EMBL/GenBank/DDBJ whole genome shotgun (WGS) entry which is preliminary data.</text>
</comment>
<dbReference type="EMBL" id="JBJIAB010000005">
    <property type="protein sequence ID" value="MFL0164530.1"/>
    <property type="molecule type" value="Genomic_DNA"/>
</dbReference>